<dbReference type="PATRIC" id="fig|42253.5.peg.2635"/>
<keyword evidence="1" id="KW-0732">Signal</keyword>
<dbReference type="Proteomes" id="UP000069205">
    <property type="component" value="Chromosome"/>
</dbReference>
<dbReference type="EMBL" id="CP011801">
    <property type="protein sequence ID" value="ALA59077.1"/>
    <property type="molecule type" value="Genomic_DNA"/>
</dbReference>
<accession>A0A0K2GEN1</accession>
<evidence type="ECO:0000256" key="1">
    <source>
        <dbReference type="SAM" id="SignalP"/>
    </source>
</evidence>
<dbReference type="AlphaFoldDB" id="A0A0K2GEN1"/>
<reference evidence="2 3" key="1">
    <citation type="journal article" date="2015" name="Proc. Natl. Acad. Sci. U.S.A.">
        <title>Expanded metabolic versatility of ubiquitous nitrite-oxidizing bacteria from the genus Nitrospira.</title>
        <authorList>
            <person name="Koch H."/>
            <person name="Lucker S."/>
            <person name="Albertsen M."/>
            <person name="Kitzinger K."/>
            <person name="Herbold C."/>
            <person name="Spieck E."/>
            <person name="Nielsen P.H."/>
            <person name="Wagner M."/>
            <person name="Daims H."/>
        </authorList>
    </citation>
    <scope>NUCLEOTIDE SEQUENCE [LARGE SCALE GENOMIC DNA]</scope>
    <source>
        <strain evidence="2 3">NSP M-1</strain>
    </source>
</reference>
<feature type="signal peptide" evidence="1">
    <location>
        <begin position="1"/>
        <end position="29"/>
    </location>
</feature>
<dbReference type="PANTHER" id="PTHR37530">
    <property type="entry name" value="OUTER MEMBRANE PROTEIN SLP"/>
    <property type="match status" value="1"/>
</dbReference>
<organism evidence="2 3">
    <name type="scientific">Nitrospira moscoviensis</name>
    <dbReference type="NCBI Taxonomy" id="42253"/>
    <lineage>
        <taxon>Bacteria</taxon>
        <taxon>Pseudomonadati</taxon>
        <taxon>Nitrospirota</taxon>
        <taxon>Nitrospiria</taxon>
        <taxon>Nitrospirales</taxon>
        <taxon>Nitrospiraceae</taxon>
        <taxon>Nitrospira</taxon>
    </lineage>
</organism>
<dbReference type="PROSITE" id="PS51257">
    <property type="entry name" value="PROKAR_LIPOPROTEIN"/>
    <property type="match status" value="1"/>
</dbReference>
<protein>
    <submittedName>
        <fullName evidence="2">Outer membrane lipoprotein, Slp family</fullName>
    </submittedName>
</protein>
<evidence type="ECO:0000313" key="2">
    <source>
        <dbReference type="EMBL" id="ALA59077.1"/>
    </source>
</evidence>
<keyword evidence="3" id="KW-1185">Reference proteome</keyword>
<dbReference type="Pfam" id="PF03843">
    <property type="entry name" value="Slp"/>
    <property type="match status" value="1"/>
</dbReference>
<dbReference type="RefSeq" id="WP_053380155.1">
    <property type="nucleotide sequence ID" value="NZ_CP011801.1"/>
</dbReference>
<proteinExistence type="predicted"/>
<name>A0A0K2GEN1_NITMO</name>
<gene>
    <name evidence="2" type="ORF">NITMOv2_2664</name>
</gene>
<dbReference type="KEGG" id="nmv:NITMOv2_2664"/>
<evidence type="ECO:0000313" key="3">
    <source>
        <dbReference type="Proteomes" id="UP000069205"/>
    </source>
</evidence>
<keyword evidence="2" id="KW-0449">Lipoprotein</keyword>
<dbReference type="GO" id="GO:0019867">
    <property type="term" value="C:outer membrane"/>
    <property type="evidence" value="ECO:0007669"/>
    <property type="project" value="InterPro"/>
</dbReference>
<dbReference type="OrthoDB" id="5397282at2"/>
<dbReference type="STRING" id="42253.NITMOv2_2664"/>
<feature type="chain" id="PRO_5005476994" evidence="1">
    <location>
        <begin position="30"/>
        <end position="196"/>
    </location>
</feature>
<dbReference type="InterPro" id="IPR004658">
    <property type="entry name" value="OMP_Slp"/>
</dbReference>
<dbReference type="PANTHER" id="PTHR37530:SF1">
    <property type="entry name" value="OUTER MEMBRANE PROTEIN SLP"/>
    <property type="match status" value="1"/>
</dbReference>
<sequence>MEQRRCDSFLNLNLSLFLLLSAACSSGPAVIPPELESQIDSSVSFPQLLASPASYNGKTVVLGGEVLSAKRLQDGTQLEILQLPVQDGDDPPAWRRSESQGRFLAFDRGGLDPASYPPGTRVTVVGEVTGERVQPLDDSDYRYPTVAVKHVHVWDASEYHRRRRASPVVGLFGGLGFGFGGGRGGSFGGVGIGTGF</sequence>